<evidence type="ECO:0000313" key="3">
    <source>
        <dbReference type="EMBL" id="KAK2948763.1"/>
    </source>
</evidence>
<protein>
    <recommendedName>
        <fullName evidence="5">Right handed beta helix domain-containing protein</fullName>
    </recommendedName>
</protein>
<keyword evidence="4" id="KW-1185">Reference proteome</keyword>
<keyword evidence="2" id="KW-1133">Transmembrane helix</keyword>
<feature type="transmembrane region" description="Helical" evidence="2">
    <location>
        <begin position="771"/>
        <end position="796"/>
    </location>
</feature>
<feature type="region of interest" description="Disordered" evidence="1">
    <location>
        <begin position="803"/>
        <end position="833"/>
    </location>
</feature>
<keyword evidence="2" id="KW-0472">Membrane</keyword>
<dbReference type="EMBL" id="JARBJD010000169">
    <property type="protein sequence ID" value="KAK2948763.1"/>
    <property type="molecule type" value="Genomic_DNA"/>
</dbReference>
<dbReference type="Proteomes" id="UP001281761">
    <property type="component" value="Unassembled WGS sequence"/>
</dbReference>
<gene>
    <name evidence="3" type="ORF">BLNAU_16298</name>
</gene>
<feature type="compositionally biased region" description="Basic residues" evidence="1">
    <location>
        <begin position="914"/>
        <end position="923"/>
    </location>
</feature>
<feature type="region of interest" description="Disordered" evidence="1">
    <location>
        <begin position="854"/>
        <end position="1123"/>
    </location>
</feature>
<proteinExistence type="predicted"/>
<accession>A0ABQ9X8I4</accession>
<evidence type="ECO:0000256" key="1">
    <source>
        <dbReference type="SAM" id="MobiDB-lite"/>
    </source>
</evidence>
<comment type="caution">
    <text evidence="3">The sequence shown here is derived from an EMBL/GenBank/DDBJ whole genome shotgun (WGS) entry which is preliminary data.</text>
</comment>
<dbReference type="SUPFAM" id="SSF51126">
    <property type="entry name" value="Pectin lyase-like"/>
    <property type="match status" value="1"/>
</dbReference>
<evidence type="ECO:0000313" key="4">
    <source>
        <dbReference type="Proteomes" id="UP001281761"/>
    </source>
</evidence>
<feature type="compositionally biased region" description="Acidic residues" evidence="1">
    <location>
        <begin position="1019"/>
        <end position="1034"/>
    </location>
</feature>
<feature type="compositionally biased region" description="Basic and acidic residues" evidence="1">
    <location>
        <begin position="983"/>
        <end position="1006"/>
    </location>
</feature>
<evidence type="ECO:0000256" key="2">
    <source>
        <dbReference type="SAM" id="Phobius"/>
    </source>
</evidence>
<feature type="compositionally biased region" description="Polar residues" evidence="1">
    <location>
        <begin position="1041"/>
        <end position="1050"/>
    </location>
</feature>
<feature type="compositionally biased region" description="Acidic residues" evidence="1">
    <location>
        <begin position="945"/>
        <end position="954"/>
    </location>
</feature>
<reference evidence="3 4" key="1">
    <citation type="journal article" date="2022" name="bioRxiv">
        <title>Genomics of Preaxostyla Flagellates Illuminates Evolutionary Transitions and the Path Towards Mitochondrial Loss.</title>
        <authorList>
            <person name="Novak L.V.F."/>
            <person name="Treitli S.C."/>
            <person name="Pyrih J."/>
            <person name="Halakuc P."/>
            <person name="Pipaliya S.V."/>
            <person name="Vacek V."/>
            <person name="Brzon O."/>
            <person name="Soukal P."/>
            <person name="Eme L."/>
            <person name="Dacks J.B."/>
            <person name="Karnkowska A."/>
            <person name="Elias M."/>
            <person name="Hampl V."/>
        </authorList>
    </citation>
    <scope>NUCLEOTIDE SEQUENCE [LARGE SCALE GENOMIC DNA]</scope>
    <source>
        <strain evidence="3">NAU3</strain>
        <tissue evidence="3">Gut</tissue>
    </source>
</reference>
<keyword evidence="2" id="KW-0812">Transmembrane</keyword>
<name>A0ABQ9X8I4_9EUKA</name>
<organism evidence="3 4">
    <name type="scientific">Blattamonas nauphoetae</name>
    <dbReference type="NCBI Taxonomy" id="2049346"/>
    <lineage>
        <taxon>Eukaryota</taxon>
        <taxon>Metamonada</taxon>
        <taxon>Preaxostyla</taxon>
        <taxon>Oxymonadida</taxon>
        <taxon>Blattamonas</taxon>
    </lineage>
</organism>
<dbReference type="InterPro" id="IPR011050">
    <property type="entry name" value="Pectin_lyase_fold/virulence"/>
</dbReference>
<feature type="compositionally biased region" description="Basic and acidic residues" evidence="1">
    <location>
        <begin position="924"/>
        <end position="944"/>
    </location>
</feature>
<evidence type="ECO:0008006" key="5">
    <source>
        <dbReference type="Google" id="ProtNLM"/>
    </source>
</evidence>
<feature type="compositionally biased region" description="Basic and acidic residues" evidence="1">
    <location>
        <begin position="1074"/>
        <end position="1097"/>
    </location>
</feature>
<feature type="compositionally biased region" description="Basic and acidic residues" evidence="1">
    <location>
        <begin position="858"/>
        <end position="913"/>
    </location>
</feature>
<sequence>MLSPNLGGNLMCQNTSISSCIREHNTVLDFSFENRTQHTNPSRLNNVTSDVTSVSFTFCTFSTFQVKAESNHGGGAILLHYTSSSLTIHTCSFHNCTCSGSNINGGAAFFTCSSPNDRPLTVSHSSFSECAATTEGGSIYAVGPSSLSVTSCFFFLSKSGQGGGLYIFSLHDTVSSCSFVECNATGGGGGALLFLQVETFSLSFSQFRRCSCPYTPASRDIYFYGLPPETAPDMIQFCDSTSGAPNIYFFSDNKPDSTLIPQLQATPRFMPLNITFDGDEAIVTLDTEDELIQGTLNLLLYGPNVPRLVYLVYDNQRLFRTGLTVGNALKITLNSSLSFIATVTSDTGAKSTELQIGWPTTLQHNTQYTLTSVEAMDEADGPTLFAPATSNTTGSLPDDVVIFIDSESSSESSLFCGDRTRPCTSIEDGWKIVEGIGILSLSLSILHNTTQTEQVRILSDHQVVIESGRSTNPALFLSPSSSSSSKLDGEGMVEVTGGHLWIRQVDVVLSNSPSLIFIRMVGGHLMLKTCSLTSTSPRLSNSDASICLWKGGAIVLEDATTSISSSTFSELPFGAININGGNLTIDSTTFRENSPNHSSFPSARRNIRCSGEGTLMIGSLSGGDGQATLSAWISASDCELSGEDVNVNAPFFIPTLSSSSISKLNKKEKTYILTINGTTLIPCSLFLEVFEKQSDGMDGQKVLIPLSENSTTSFTETTIVLPLPLSTVSSFDDSLEWRGRLVYGKDQITNTSFVVQKNAVERKAQALKETMMWLLPVVISLTALFVIVLVIVIVCCRRRREQKNGQKDAEMNESDEQAIDEQKDEGTEENQEWTEKTLIERDCSSDLVGPGLIVAEAGESREKDERIPIDEDETNKKENPRWTRPGDDTIEEVKRDSQGVVKDEGEAMEEMKERPHKKKRKKMKSAEECEKAETTEPTPQKEEQEGVEGLEEGSGEGMKKRKKKKKGVEEVNTDLLIVDEQNGETRTEDEISQTKEGDAVEGEKEVKKQKKKKKKQEVVVEDENTETAAAEEIEGTMMQDEPNTFDNSNIVEEVERPKRKKKKRVEEMREEEQETRGKSEVVEIGGEETHHVEEEGTKKKKKGRTRGKEENEDQTDNREDAEF</sequence>